<dbReference type="AlphaFoldDB" id="B6JI05"/>
<evidence type="ECO:0000256" key="1">
    <source>
        <dbReference type="SAM" id="MobiDB-lite"/>
    </source>
</evidence>
<gene>
    <name evidence="2" type="ordered locus">OCA5_c24540</name>
</gene>
<accession>B6JI05</accession>
<feature type="region of interest" description="Disordered" evidence="1">
    <location>
        <begin position="1"/>
        <end position="29"/>
    </location>
</feature>
<name>B6JI05_AFIC5</name>
<dbReference type="KEGG" id="ocg:OCA5_c24540"/>
<dbReference type="NCBIfam" id="TIGR00616">
    <property type="entry name" value="rect"/>
    <property type="match status" value="1"/>
</dbReference>
<dbReference type="STRING" id="504832.OCA5_c24540"/>
<dbReference type="GO" id="GO:0006259">
    <property type="term" value="P:DNA metabolic process"/>
    <property type="evidence" value="ECO:0007669"/>
    <property type="project" value="InterPro"/>
</dbReference>
<organism evidence="2 3">
    <name type="scientific">Afipia carboxidovorans (strain ATCC 49405 / DSM 1227 / KCTC 32145 / OM5)</name>
    <name type="common">Oligotropha carboxidovorans</name>
    <dbReference type="NCBI Taxonomy" id="504832"/>
    <lineage>
        <taxon>Bacteria</taxon>
        <taxon>Pseudomonadati</taxon>
        <taxon>Pseudomonadota</taxon>
        <taxon>Alphaproteobacteria</taxon>
        <taxon>Hyphomicrobiales</taxon>
        <taxon>Nitrobacteraceae</taxon>
        <taxon>Afipia</taxon>
    </lineage>
</organism>
<dbReference type="InterPro" id="IPR018330">
    <property type="entry name" value="RecT_fam"/>
</dbReference>
<protein>
    <submittedName>
        <fullName evidence="2">RecT family protein</fullName>
    </submittedName>
</protein>
<dbReference type="RefSeq" id="WP_012562701.1">
    <property type="nucleotide sequence ID" value="NC_011386.1"/>
</dbReference>
<dbReference type="KEGG" id="oca:OCAR_5541"/>
<feature type="compositionally biased region" description="Basic and acidic residues" evidence="1">
    <location>
        <begin position="340"/>
        <end position="355"/>
    </location>
</feature>
<dbReference type="OrthoDB" id="5124088at2"/>
<evidence type="ECO:0000313" key="3">
    <source>
        <dbReference type="Proteomes" id="UP000007730"/>
    </source>
</evidence>
<feature type="compositionally biased region" description="Basic and acidic residues" evidence="1">
    <location>
        <begin position="1"/>
        <end position="17"/>
    </location>
</feature>
<dbReference type="eggNOG" id="COG3723">
    <property type="taxonomic scope" value="Bacteria"/>
</dbReference>
<proteinExistence type="predicted"/>
<sequence>MAKTETRERTQADHRSAEPAPNVNVPAQKSNHPVAVFREYAMQRISTLQELPHIDPQQLLSVALTAIQRKPDLMRCTPQSLWNACVLAAQDGLLPDGREGAIVPYGENADGKRVAEIATWMPMVEGLRKKVRNSGQIKDWYVELVYAGDFFRYRKGDDPRLEHEPVPPSQRTPNTPFHGIVAAYSIAVFTDGSKSAPEVMWIEEIEKVRTKSKAKNGPWQDSAFYPEMCKKVVARRHYKQLPHSAGMDKLIQRDDDDYDFDRQDEALVQQRQHRRLVSTTSAFDEFARNGQTIDHRASDPVHQDGDDEFAEDEPSHDETGADETDRTSANSKPETGGAADQREEAAVNSKDEQQQHAEPQQQTQAEQTTANDGKPAAKFDPHVGEEVRRWPPGAVPSDPDEYEFYVETKLSDYTRETADKIPDWWKSAEEKKLREACGISKQRHDELRNKAASRKTELLKG</sequence>
<dbReference type="EMBL" id="CP002826">
    <property type="protein sequence ID" value="AEI07150.1"/>
    <property type="molecule type" value="Genomic_DNA"/>
</dbReference>
<dbReference type="Proteomes" id="UP000007730">
    <property type="component" value="Chromosome"/>
</dbReference>
<dbReference type="GO" id="GO:0003677">
    <property type="term" value="F:DNA binding"/>
    <property type="evidence" value="ECO:0007669"/>
    <property type="project" value="InterPro"/>
</dbReference>
<feature type="region of interest" description="Disordered" evidence="1">
    <location>
        <begin position="290"/>
        <end position="401"/>
    </location>
</feature>
<feature type="compositionally biased region" description="Basic and acidic residues" evidence="1">
    <location>
        <begin position="375"/>
        <end position="389"/>
    </location>
</feature>
<feature type="compositionally biased region" description="Basic and acidic residues" evidence="1">
    <location>
        <begin position="316"/>
        <end position="326"/>
    </location>
</feature>
<dbReference type="Pfam" id="PF03837">
    <property type="entry name" value="RecT"/>
    <property type="match status" value="1"/>
</dbReference>
<keyword evidence="3" id="KW-1185">Reference proteome</keyword>
<feature type="compositionally biased region" description="Low complexity" evidence="1">
    <location>
        <begin position="356"/>
        <end position="370"/>
    </location>
</feature>
<reference evidence="2 3" key="1">
    <citation type="journal article" date="2011" name="J. Bacteriol.">
        <title>Complete genome sequences of the chemolithoautotrophic Oligotropha carboxidovorans strains OM4 and OM5.</title>
        <authorList>
            <person name="Volland S."/>
            <person name="Rachinger M."/>
            <person name="Strittmatter A."/>
            <person name="Daniel R."/>
            <person name="Gottschalk G."/>
            <person name="Meyer O."/>
        </authorList>
    </citation>
    <scope>NUCLEOTIDE SEQUENCE [LARGE SCALE GENOMIC DNA]</scope>
    <source>
        <strain evidence="3">ATCC 49405 / DSM 1227 / KCTC 32145 / OM5</strain>
    </source>
</reference>
<feature type="compositionally biased region" description="Acidic residues" evidence="1">
    <location>
        <begin position="305"/>
        <end position="315"/>
    </location>
</feature>
<evidence type="ECO:0000313" key="2">
    <source>
        <dbReference type="EMBL" id="AEI07150.1"/>
    </source>
</evidence>
<feature type="compositionally biased region" description="Basic and acidic residues" evidence="1">
    <location>
        <begin position="293"/>
        <end position="304"/>
    </location>
</feature>
<dbReference type="InterPro" id="IPR004590">
    <property type="entry name" value="ssDNA_annealing_RecT"/>
</dbReference>
<dbReference type="HOGENOM" id="CLU_592920_0_0_5"/>